<dbReference type="GO" id="GO:0005942">
    <property type="term" value="C:phosphatidylinositol 3-kinase complex"/>
    <property type="evidence" value="ECO:0007669"/>
    <property type="project" value="TreeGrafter"/>
</dbReference>
<dbReference type="Proteomes" id="UP000186922">
    <property type="component" value="Unassembled WGS sequence"/>
</dbReference>
<dbReference type="GO" id="GO:0043491">
    <property type="term" value="P:phosphatidylinositol 3-kinase/protein kinase B signal transduction"/>
    <property type="evidence" value="ECO:0007669"/>
    <property type="project" value="TreeGrafter"/>
</dbReference>
<gene>
    <name evidence="12" type="primary">RvY_09756-1</name>
    <name evidence="12" type="synonym">RvY_09756.1</name>
    <name evidence="12" type="ORF">RvY_09756</name>
</gene>
<dbReference type="InterPro" id="IPR002420">
    <property type="entry name" value="PI3K-type_C2_dom"/>
</dbReference>
<feature type="domain" description="PIK helical" evidence="9">
    <location>
        <begin position="533"/>
        <end position="710"/>
    </location>
</feature>
<evidence type="ECO:0000259" key="11">
    <source>
        <dbReference type="PROSITE" id="PS51547"/>
    </source>
</evidence>
<evidence type="ECO:0000256" key="3">
    <source>
        <dbReference type="ARBA" id="ARBA00022777"/>
    </source>
</evidence>
<dbReference type="SMART" id="SM00146">
    <property type="entry name" value="PI3Kc"/>
    <property type="match status" value="1"/>
</dbReference>
<evidence type="ECO:0000259" key="9">
    <source>
        <dbReference type="PROSITE" id="PS51545"/>
    </source>
</evidence>
<feature type="compositionally biased region" description="Low complexity" evidence="6">
    <location>
        <begin position="426"/>
        <end position="437"/>
    </location>
</feature>
<evidence type="ECO:0000259" key="8">
    <source>
        <dbReference type="PROSITE" id="PS51544"/>
    </source>
</evidence>
<dbReference type="SMART" id="SM00145">
    <property type="entry name" value="PI3Ka"/>
    <property type="match status" value="1"/>
</dbReference>
<dbReference type="PROSITE" id="PS51544">
    <property type="entry name" value="PI3K_ABD"/>
    <property type="match status" value="1"/>
</dbReference>
<dbReference type="GO" id="GO:0005737">
    <property type="term" value="C:cytoplasm"/>
    <property type="evidence" value="ECO:0007669"/>
    <property type="project" value="TreeGrafter"/>
</dbReference>
<dbReference type="Pfam" id="PF00613">
    <property type="entry name" value="PI3Ka"/>
    <property type="match status" value="1"/>
</dbReference>
<dbReference type="GO" id="GO:0035005">
    <property type="term" value="F:1-phosphatidylinositol-4-phosphate 3-kinase activity"/>
    <property type="evidence" value="ECO:0007669"/>
    <property type="project" value="TreeGrafter"/>
</dbReference>
<feature type="domain" description="PI3K/PI4K catalytic" evidence="7">
    <location>
        <begin position="775"/>
        <end position="1063"/>
    </location>
</feature>
<evidence type="ECO:0000256" key="2">
    <source>
        <dbReference type="ARBA" id="ARBA00022741"/>
    </source>
</evidence>
<dbReference type="InterPro" id="IPR016024">
    <property type="entry name" value="ARM-type_fold"/>
</dbReference>
<dbReference type="InterPro" id="IPR042236">
    <property type="entry name" value="PI3K_accessory_sf"/>
</dbReference>
<dbReference type="FunFam" id="1.10.1070.11:FF:000001">
    <property type="entry name" value="Phosphatidylinositol 4,5-bisphosphate 3-kinase catalytic subunit"/>
    <property type="match status" value="1"/>
</dbReference>
<dbReference type="Gene3D" id="3.30.1010.10">
    <property type="entry name" value="Phosphatidylinositol 3-kinase Catalytic Subunit, Chain A, domain 4"/>
    <property type="match status" value="1"/>
</dbReference>
<feature type="region of interest" description="Disordered" evidence="6">
    <location>
        <begin position="413"/>
        <end position="438"/>
    </location>
</feature>
<dbReference type="SMART" id="SM00142">
    <property type="entry name" value="PI3K_C2"/>
    <property type="match status" value="1"/>
</dbReference>
<dbReference type="Pfam" id="PF00454">
    <property type="entry name" value="PI3_PI4_kinase"/>
    <property type="match status" value="1"/>
</dbReference>
<evidence type="ECO:0000313" key="13">
    <source>
        <dbReference type="Proteomes" id="UP000186922"/>
    </source>
</evidence>
<dbReference type="PROSITE" id="PS00915">
    <property type="entry name" value="PI3_4_KINASE_1"/>
    <property type="match status" value="1"/>
</dbReference>
<dbReference type="SMART" id="SM00143">
    <property type="entry name" value="PI3K_p85B"/>
    <property type="match status" value="1"/>
</dbReference>
<dbReference type="SMART" id="SM00144">
    <property type="entry name" value="PI3K_rbd"/>
    <property type="match status" value="1"/>
</dbReference>
<comment type="caution">
    <text evidence="12">The sequence shown here is derived from an EMBL/GenBank/DDBJ whole genome shotgun (WGS) entry which is preliminary data.</text>
</comment>
<dbReference type="Gene3D" id="1.25.40.70">
    <property type="entry name" value="Phosphatidylinositol 3-kinase, accessory domain (PIK)"/>
    <property type="match status" value="1"/>
</dbReference>
<sequence>MNPAVPVPHFEAQSSLIIPGVVECLLPTGIYIQLSVHDSITLANLKLALWKEAQKYPLFHRLEKSREYVFVGVSSESPYVQEFYDESRCVRDLRLFLSFFQLKEMAGNREEKETCQVIGEICGVPVAEFDDWTDQDSVQYRSNLLNITKQLVQFRKLGGSRALAAYFHPAQLESAEVFKKDMANALEGDVDVILVSPFTKKLSTYSVRVDYGDMPNAVVFKVLRLAAEVYMDPTKPGNKASFPEEHYEDFVLKVCGRESYFLKEQPFIQYKYIRHNLAYKRPIKLTLVLRKDLDASLSPEAMSFPTLTQRPPPQAPAKGTTIWECNRKFRVRPTGVMKLNARTVDKFFVRLGIFHGTELLCKPVETLPASSSNPRWNDWLEFDLYIRNIPRAAKLCMAVCASVPRKRRDRSYSAGQQAYLQPAPSTPQRSSSLSRSSTTREHVDVISLAWANINMFSSRGELVSEALTIAMWSSVRDFVAILNPCGQPGTNPNKENAGHVTLRFDQLNVVYPPHDKIIEYALQAAWMTPEAREARSATPTDKDVAAMRLLATRDPLYELTEQEKELLWKNRYFGAHAPECLPKLISAVRWQNRDEVAEMYAILSRWPVVSPVVALELLDCKYPDLEVRKFAIKSLERTCSETELEYYLLQLVQVLKYDIYIESPIASFLVKCGVQNRRLGHLLFWLLRAEIHDPNVQVRFGCILEALCRNSKAFTQALARESIALGKLKELSEMVVQRDEGKRFVTETLKMEQNFASLTNFCSPLDCDDTLGQLDASACGVLSSAKRPLWLVWSNPDPLSDFYFKKHEIIFKNGDDLRQDMLTLQVLGLMDNIWQTEDLNLRLIPYGCLPTGKNLGVIEVVRNARTVMQVQKEMGGLKGTMQADSTAILKWLKQRNPTATSYDTAVDNFTYSCAGYCVATFILGIGDRHPDNIMVTQSGQMFHIDFGHFLGHFKKKFGISRERVPFVLTADFIHVIARGSSYPEKTAEYQKFVRLCCNAYEIMRKHSNLIITLFTMMLSTGIPELQTFEDVSYLRIALAVDKPDEAALNFFKERLTEAYVDAWTTKVDWFFHGMKHL</sequence>
<dbReference type="SUPFAM" id="SSF48371">
    <property type="entry name" value="ARM repeat"/>
    <property type="match status" value="1"/>
</dbReference>
<dbReference type="PROSITE" id="PS51547">
    <property type="entry name" value="C2_PI3K"/>
    <property type="match status" value="1"/>
</dbReference>
<protein>
    <submittedName>
        <fullName evidence="12">PI3Kc</fullName>
    </submittedName>
</protein>
<dbReference type="Gene3D" id="1.10.1070.11">
    <property type="entry name" value="Phosphatidylinositol 3-/4-kinase, catalytic domain"/>
    <property type="match status" value="1"/>
</dbReference>
<dbReference type="Pfam" id="PF00794">
    <property type="entry name" value="PI3K_rbd"/>
    <property type="match status" value="1"/>
</dbReference>
<dbReference type="GO" id="GO:0005524">
    <property type="term" value="F:ATP binding"/>
    <property type="evidence" value="ECO:0007669"/>
    <property type="project" value="UniProtKB-KW"/>
</dbReference>
<dbReference type="Pfam" id="PF02192">
    <property type="entry name" value="PI3K_p85B"/>
    <property type="match status" value="1"/>
</dbReference>
<feature type="domain" description="PI3K-ABD" evidence="8">
    <location>
        <begin position="16"/>
        <end position="106"/>
    </location>
</feature>
<dbReference type="InterPro" id="IPR000403">
    <property type="entry name" value="PI3/4_kinase_cat_dom"/>
</dbReference>
<keyword evidence="3" id="KW-0418">Kinase</keyword>
<evidence type="ECO:0000313" key="12">
    <source>
        <dbReference type="EMBL" id="GAU98637.1"/>
    </source>
</evidence>
<keyword evidence="4" id="KW-0067">ATP-binding</keyword>
<reference evidence="12 13" key="1">
    <citation type="journal article" date="2016" name="Nat. Commun.">
        <title>Extremotolerant tardigrade genome and improved radiotolerance of human cultured cells by tardigrade-unique protein.</title>
        <authorList>
            <person name="Hashimoto T."/>
            <person name="Horikawa D.D."/>
            <person name="Saito Y."/>
            <person name="Kuwahara H."/>
            <person name="Kozuka-Hata H."/>
            <person name="Shin-I T."/>
            <person name="Minakuchi Y."/>
            <person name="Ohishi K."/>
            <person name="Motoyama A."/>
            <person name="Aizu T."/>
            <person name="Enomoto A."/>
            <person name="Kondo K."/>
            <person name="Tanaka S."/>
            <person name="Hara Y."/>
            <person name="Koshikawa S."/>
            <person name="Sagara H."/>
            <person name="Miura T."/>
            <person name="Yokobori S."/>
            <person name="Miyagawa K."/>
            <person name="Suzuki Y."/>
            <person name="Kubo T."/>
            <person name="Oyama M."/>
            <person name="Kohara Y."/>
            <person name="Fujiyama A."/>
            <person name="Arakawa K."/>
            <person name="Katayama T."/>
            <person name="Toyoda A."/>
            <person name="Kunieda T."/>
        </authorList>
    </citation>
    <scope>NUCLEOTIDE SEQUENCE [LARGE SCALE GENOMIC DNA]</scope>
    <source>
        <strain evidence="12 13">YOKOZUNA-1</strain>
    </source>
</reference>
<dbReference type="GO" id="GO:0016303">
    <property type="term" value="F:1-phosphatidylinositol-3-kinase activity"/>
    <property type="evidence" value="ECO:0007669"/>
    <property type="project" value="TreeGrafter"/>
</dbReference>
<evidence type="ECO:0000259" key="10">
    <source>
        <dbReference type="PROSITE" id="PS51546"/>
    </source>
</evidence>
<dbReference type="Gene3D" id="3.10.20.770">
    <property type="match status" value="1"/>
</dbReference>
<dbReference type="Gene3D" id="2.60.40.150">
    <property type="entry name" value="C2 domain"/>
    <property type="match status" value="1"/>
</dbReference>
<dbReference type="GO" id="GO:0016477">
    <property type="term" value="P:cell migration"/>
    <property type="evidence" value="ECO:0007669"/>
    <property type="project" value="TreeGrafter"/>
</dbReference>
<feature type="domain" description="PI3K-RBD" evidence="10">
    <location>
        <begin position="189"/>
        <end position="289"/>
    </location>
</feature>
<dbReference type="InterPro" id="IPR035892">
    <property type="entry name" value="C2_domain_sf"/>
</dbReference>
<dbReference type="SUPFAM" id="SSF49562">
    <property type="entry name" value="C2 domain (Calcium/lipid-binding domain, CaLB)"/>
    <property type="match status" value="1"/>
</dbReference>
<dbReference type="PROSITE" id="PS50290">
    <property type="entry name" value="PI3_4_KINASE_3"/>
    <property type="match status" value="1"/>
</dbReference>
<evidence type="ECO:0000256" key="1">
    <source>
        <dbReference type="ARBA" id="ARBA00022679"/>
    </source>
</evidence>
<dbReference type="GO" id="GO:0005886">
    <property type="term" value="C:plasma membrane"/>
    <property type="evidence" value="ECO:0007669"/>
    <property type="project" value="TreeGrafter"/>
</dbReference>
<dbReference type="CDD" id="cd05165">
    <property type="entry name" value="PI3Kc_I"/>
    <property type="match status" value="1"/>
</dbReference>
<evidence type="ECO:0000259" key="7">
    <source>
        <dbReference type="PROSITE" id="PS50290"/>
    </source>
</evidence>
<dbReference type="InterPro" id="IPR015433">
    <property type="entry name" value="PI3/4_kinase"/>
</dbReference>
<dbReference type="InterPro" id="IPR011009">
    <property type="entry name" value="Kinase-like_dom_sf"/>
</dbReference>
<dbReference type="InterPro" id="IPR018936">
    <property type="entry name" value="PI3/4_kinase_CS"/>
</dbReference>
<dbReference type="InterPro" id="IPR000341">
    <property type="entry name" value="PI3K_Ras-bd_dom"/>
</dbReference>
<keyword evidence="2" id="KW-0547">Nucleotide-binding</keyword>
<accession>A0A1D1VFV1</accession>
<dbReference type="SUPFAM" id="SSF54236">
    <property type="entry name" value="Ubiquitin-like"/>
    <property type="match status" value="1"/>
</dbReference>
<dbReference type="GO" id="GO:0048015">
    <property type="term" value="P:phosphatidylinositol-mediated signaling"/>
    <property type="evidence" value="ECO:0007669"/>
    <property type="project" value="TreeGrafter"/>
</dbReference>
<evidence type="ECO:0000256" key="4">
    <source>
        <dbReference type="ARBA" id="ARBA00022840"/>
    </source>
</evidence>
<dbReference type="PROSITE" id="PS51546">
    <property type="entry name" value="PI3K_RBD"/>
    <property type="match status" value="1"/>
</dbReference>
<dbReference type="InterPro" id="IPR003113">
    <property type="entry name" value="PI3K_ABD"/>
</dbReference>
<keyword evidence="1" id="KW-0808">Transferase</keyword>
<dbReference type="SUPFAM" id="SSF56112">
    <property type="entry name" value="Protein kinase-like (PK-like)"/>
    <property type="match status" value="1"/>
</dbReference>
<dbReference type="STRING" id="947166.A0A1D1VFV1"/>
<dbReference type="InterPro" id="IPR036940">
    <property type="entry name" value="PI3/4_kinase_cat_sf"/>
</dbReference>
<dbReference type="InterPro" id="IPR001263">
    <property type="entry name" value="PI3K_accessory_dom"/>
</dbReference>
<proteinExistence type="inferred from homology"/>
<dbReference type="EMBL" id="BDGG01000004">
    <property type="protein sequence ID" value="GAU98637.1"/>
    <property type="molecule type" value="Genomic_DNA"/>
</dbReference>
<feature type="domain" description="C2 PI3K-type" evidence="11">
    <location>
        <begin position="325"/>
        <end position="505"/>
    </location>
</feature>
<keyword evidence="13" id="KW-1185">Reference proteome</keyword>
<dbReference type="PANTHER" id="PTHR10048:SF111">
    <property type="entry name" value="PHOSPHATIDYLINOSITOL 3-KINASE AGE-1"/>
    <property type="match status" value="1"/>
</dbReference>
<dbReference type="OrthoDB" id="67688at2759"/>
<dbReference type="PROSITE" id="PS00916">
    <property type="entry name" value="PI3_4_KINASE_2"/>
    <property type="match status" value="1"/>
</dbReference>
<comment type="similarity">
    <text evidence="5">Belongs to the PI3/PI4-kinase family.</text>
</comment>
<dbReference type="PANTHER" id="PTHR10048">
    <property type="entry name" value="PHOSPHATIDYLINOSITOL KINASE"/>
    <property type="match status" value="1"/>
</dbReference>
<name>A0A1D1VFV1_RAMVA</name>
<evidence type="ECO:0000256" key="5">
    <source>
        <dbReference type="PROSITE-ProRule" id="PRU00880"/>
    </source>
</evidence>
<evidence type="ECO:0000256" key="6">
    <source>
        <dbReference type="SAM" id="MobiDB-lite"/>
    </source>
</evidence>
<dbReference type="Pfam" id="PF00792">
    <property type="entry name" value="PI3K_C2"/>
    <property type="match status" value="1"/>
</dbReference>
<organism evidence="12 13">
    <name type="scientific">Ramazzottius varieornatus</name>
    <name type="common">Water bear</name>
    <name type="synonym">Tardigrade</name>
    <dbReference type="NCBI Taxonomy" id="947166"/>
    <lineage>
        <taxon>Eukaryota</taxon>
        <taxon>Metazoa</taxon>
        <taxon>Ecdysozoa</taxon>
        <taxon>Tardigrada</taxon>
        <taxon>Eutardigrada</taxon>
        <taxon>Parachela</taxon>
        <taxon>Hypsibioidea</taxon>
        <taxon>Ramazzottiidae</taxon>
        <taxon>Ramazzottius</taxon>
    </lineage>
</organism>
<dbReference type="PROSITE" id="PS51545">
    <property type="entry name" value="PIK_HELICAL"/>
    <property type="match status" value="1"/>
</dbReference>
<dbReference type="InterPro" id="IPR029071">
    <property type="entry name" value="Ubiquitin-like_domsf"/>
</dbReference>
<dbReference type="AlphaFoldDB" id="A0A1D1VFV1"/>